<dbReference type="Pfam" id="PF00528">
    <property type="entry name" value="BPD_transp_1"/>
    <property type="match status" value="1"/>
</dbReference>
<evidence type="ECO:0000313" key="9">
    <source>
        <dbReference type="EMBL" id="MCM2577150.1"/>
    </source>
</evidence>
<keyword evidence="10" id="KW-1185">Reference proteome</keyword>
<protein>
    <submittedName>
        <fullName evidence="9">ABC transporter permease</fullName>
    </submittedName>
</protein>
<feature type="transmembrane region" description="Helical" evidence="7">
    <location>
        <begin position="191"/>
        <end position="212"/>
    </location>
</feature>
<evidence type="ECO:0000256" key="4">
    <source>
        <dbReference type="ARBA" id="ARBA00022692"/>
    </source>
</evidence>
<dbReference type="PROSITE" id="PS50928">
    <property type="entry name" value="ABC_TM1"/>
    <property type="match status" value="1"/>
</dbReference>
<feature type="transmembrane region" description="Helical" evidence="7">
    <location>
        <begin position="138"/>
        <end position="164"/>
    </location>
</feature>
<organism evidence="9 10">
    <name type="scientific">Streptomyces meridianus</name>
    <dbReference type="NCBI Taxonomy" id="2938945"/>
    <lineage>
        <taxon>Bacteria</taxon>
        <taxon>Bacillati</taxon>
        <taxon>Actinomycetota</taxon>
        <taxon>Actinomycetes</taxon>
        <taxon>Kitasatosporales</taxon>
        <taxon>Streptomycetaceae</taxon>
        <taxon>Streptomyces</taxon>
    </lineage>
</organism>
<dbReference type="SUPFAM" id="SSF161098">
    <property type="entry name" value="MetI-like"/>
    <property type="match status" value="1"/>
</dbReference>
<feature type="transmembrane region" description="Helical" evidence="7">
    <location>
        <begin position="101"/>
        <end position="126"/>
    </location>
</feature>
<evidence type="ECO:0000313" key="10">
    <source>
        <dbReference type="Proteomes" id="UP001167160"/>
    </source>
</evidence>
<accession>A0ABT0X3M7</accession>
<proteinExistence type="inferred from homology"/>
<evidence type="ECO:0000256" key="6">
    <source>
        <dbReference type="ARBA" id="ARBA00023136"/>
    </source>
</evidence>
<feature type="transmembrane region" description="Helical" evidence="7">
    <location>
        <begin position="248"/>
        <end position="275"/>
    </location>
</feature>
<name>A0ABT0X3M7_9ACTN</name>
<evidence type="ECO:0000256" key="7">
    <source>
        <dbReference type="RuleBase" id="RU363032"/>
    </source>
</evidence>
<evidence type="ECO:0000256" key="5">
    <source>
        <dbReference type="ARBA" id="ARBA00022989"/>
    </source>
</evidence>
<keyword evidence="4 7" id="KW-0812">Transmembrane</keyword>
<evidence type="ECO:0000259" key="8">
    <source>
        <dbReference type="PROSITE" id="PS50928"/>
    </source>
</evidence>
<keyword evidence="3" id="KW-1003">Cell membrane</keyword>
<evidence type="ECO:0000256" key="1">
    <source>
        <dbReference type="ARBA" id="ARBA00004651"/>
    </source>
</evidence>
<evidence type="ECO:0000256" key="2">
    <source>
        <dbReference type="ARBA" id="ARBA00022448"/>
    </source>
</evidence>
<sequence length="331" mass="36165">MTYFVRRAGFFLATLWAAVTLNFLIPRLQPGDPAQAILSRLTGKSQAVDPAQLEAVRKMLGAPDGNLLAQYGDYLGALAHGQFGISYTYYPYTVTDVIGDAIPWTLVLVGVTQILSFFIGTVLGAWAAYRRNTRADSWITLGSTFVGTLPFFWLALLLIFVFAITLRWFPDGGGYGGGSQPGWNWLFFSDAFQHSVLPGLSLLITGPIGWILGMRNNMVQTLGEDYARLARAKGLSRRRIALTYGARIAILPNVTGFAIALGSILGGTVLVETIFNYPGMGRLLLEAVSNKDFPLMQTLFLFTTVGVLIANFLADVAYGFLDPRVRRTEAA</sequence>
<dbReference type="PANTHER" id="PTHR43163:SF6">
    <property type="entry name" value="DIPEPTIDE TRANSPORT SYSTEM PERMEASE PROTEIN DPPB-RELATED"/>
    <property type="match status" value="1"/>
</dbReference>
<keyword evidence="6 7" id="KW-0472">Membrane</keyword>
<comment type="similarity">
    <text evidence="7">Belongs to the binding-protein-dependent transport system permease family.</text>
</comment>
<dbReference type="Proteomes" id="UP001167160">
    <property type="component" value="Unassembled WGS sequence"/>
</dbReference>
<comment type="subcellular location">
    <subcellularLocation>
        <location evidence="1 7">Cell membrane</location>
        <topology evidence="1 7">Multi-pass membrane protein</topology>
    </subcellularLocation>
</comment>
<dbReference type="CDD" id="cd06261">
    <property type="entry name" value="TM_PBP2"/>
    <property type="match status" value="1"/>
</dbReference>
<dbReference type="PANTHER" id="PTHR43163">
    <property type="entry name" value="DIPEPTIDE TRANSPORT SYSTEM PERMEASE PROTEIN DPPB-RELATED"/>
    <property type="match status" value="1"/>
</dbReference>
<reference evidence="9" key="1">
    <citation type="journal article" date="2023" name="Int. J. Syst. Evol. Microbiol.">
        <title>Streptomyces meridianus sp. nov. isolated from brackish water of the Tagus estuary in Alcochete, Portugal.</title>
        <authorList>
            <person name="Santos J.D.N."/>
            <person name="Klimek D."/>
            <person name="Calusinska M."/>
            <person name="Lobo Da Cunha A."/>
            <person name="Catita J."/>
            <person name="Goncalves H."/>
            <person name="Gonzalez I."/>
            <person name="Reyes F."/>
            <person name="Lage O.M."/>
        </authorList>
    </citation>
    <scope>NUCLEOTIDE SEQUENCE</scope>
    <source>
        <strain evidence="9">MTZ3.1</strain>
    </source>
</reference>
<comment type="caution">
    <text evidence="9">The sequence shown here is derived from an EMBL/GenBank/DDBJ whole genome shotgun (WGS) entry which is preliminary data.</text>
</comment>
<feature type="transmembrane region" description="Helical" evidence="7">
    <location>
        <begin position="295"/>
        <end position="321"/>
    </location>
</feature>
<dbReference type="Gene3D" id="1.10.3720.10">
    <property type="entry name" value="MetI-like"/>
    <property type="match status" value="1"/>
</dbReference>
<keyword evidence="2 7" id="KW-0813">Transport</keyword>
<gene>
    <name evidence="9" type="ORF">M1E25_07265</name>
</gene>
<dbReference type="RefSeq" id="WP_251411475.1">
    <property type="nucleotide sequence ID" value="NZ_JAMQGM010000016.1"/>
</dbReference>
<feature type="domain" description="ABC transmembrane type-1" evidence="8">
    <location>
        <begin position="102"/>
        <end position="314"/>
    </location>
</feature>
<evidence type="ECO:0000256" key="3">
    <source>
        <dbReference type="ARBA" id="ARBA00022475"/>
    </source>
</evidence>
<dbReference type="EMBL" id="JAMQGM010000016">
    <property type="protein sequence ID" value="MCM2577150.1"/>
    <property type="molecule type" value="Genomic_DNA"/>
</dbReference>
<dbReference type="InterPro" id="IPR035906">
    <property type="entry name" value="MetI-like_sf"/>
</dbReference>
<dbReference type="InterPro" id="IPR000515">
    <property type="entry name" value="MetI-like"/>
</dbReference>
<keyword evidence="5 7" id="KW-1133">Transmembrane helix</keyword>